<protein>
    <submittedName>
        <fullName evidence="6">DNA-binding transcriptional regulator, MarR family</fullName>
    </submittedName>
</protein>
<dbReference type="PANTHER" id="PTHR43877">
    <property type="entry name" value="AMINOALKYLPHOSPHONATE N-ACETYLTRANSFERASE-RELATED-RELATED"/>
    <property type="match status" value="1"/>
</dbReference>
<feature type="compositionally biased region" description="Pro residues" evidence="3">
    <location>
        <begin position="234"/>
        <end position="245"/>
    </location>
</feature>
<sequence>MDDIDLMRDFNRYYTRRIGVLNDEYLGQGRPLGEARLLFEIGAGVDLRDLRRRLGLDSGYLSRMLRSLSAQGLVSVAPRPGDARVRTATLTSAGQRELADLEERSRASVAGLLEPLSADQRSRLVGAQAEIQRLLRLAAITLTPVPDSSAAARSCLRSYAAELAERFPEGYDAEGALLPPGTLHDGTFLLATEEDTPIACGLWQRLAPILASPSPVAPASSAPSPSPSSSAPSPSAPSPSAPSPSLPSRAAEIRHLWVSPSARGLGLARRLLAALEADAAAHGVTTVRLGTHSSLGEAIALYRSAGYREIPPYDESPYNQLAFEKSL</sequence>
<dbReference type="PROSITE" id="PS51186">
    <property type="entry name" value="GNAT"/>
    <property type="match status" value="1"/>
</dbReference>
<dbReference type="SUPFAM" id="SSF55729">
    <property type="entry name" value="Acyl-CoA N-acyltransferases (Nat)"/>
    <property type="match status" value="1"/>
</dbReference>
<feature type="domain" description="HTH marR-type" evidence="4">
    <location>
        <begin position="1"/>
        <end position="133"/>
    </location>
</feature>
<dbReference type="InterPro" id="IPR000182">
    <property type="entry name" value="GNAT_dom"/>
</dbReference>
<dbReference type="RefSeq" id="WP_179855329.1">
    <property type="nucleotide sequence ID" value="NZ_OBDY01000011.1"/>
</dbReference>
<dbReference type="InterPro" id="IPR050832">
    <property type="entry name" value="Bact_Acetyltransf"/>
</dbReference>
<evidence type="ECO:0000259" key="4">
    <source>
        <dbReference type="PROSITE" id="PS50995"/>
    </source>
</evidence>
<dbReference type="InterPro" id="IPR000835">
    <property type="entry name" value="HTH_MarR-typ"/>
</dbReference>
<dbReference type="GO" id="GO:0003677">
    <property type="term" value="F:DNA binding"/>
    <property type="evidence" value="ECO:0007669"/>
    <property type="project" value="UniProtKB-KW"/>
</dbReference>
<dbReference type="Gene3D" id="3.40.630.30">
    <property type="match status" value="1"/>
</dbReference>
<keyword evidence="6" id="KW-0238">DNA-binding</keyword>
<organism evidence="6 7">
    <name type="scientific">Paractinoplanes atraurantiacus</name>
    <dbReference type="NCBI Taxonomy" id="1036182"/>
    <lineage>
        <taxon>Bacteria</taxon>
        <taxon>Bacillati</taxon>
        <taxon>Actinomycetota</taxon>
        <taxon>Actinomycetes</taxon>
        <taxon>Micromonosporales</taxon>
        <taxon>Micromonosporaceae</taxon>
        <taxon>Paractinoplanes</taxon>
    </lineage>
</organism>
<dbReference type="Gene3D" id="1.10.10.10">
    <property type="entry name" value="Winged helix-like DNA-binding domain superfamily/Winged helix DNA-binding domain"/>
    <property type="match status" value="1"/>
</dbReference>
<evidence type="ECO:0000313" key="7">
    <source>
        <dbReference type="Proteomes" id="UP000219612"/>
    </source>
</evidence>
<dbReference type="InterPro" id="IPR036390">
    <property type="entry name" value="WH_DNA-bd_sf"/>
</dbReference>
<dbReference type="Pfam" id="PF12802">
    <property type="entry name" value="MarR_2"/>
    <property type="match status" value="1"/>
</dbReference>
<dbReference type="InterPro" id="IPR036388">
    <property type="entry name" value="WH-like_DNA-bd_sf"/>
</dbReference>
<reference evidence="6 7" key="1">
    <citation type="submission" date="2017-09" db="EMBL/GenBank/DDBJ databases">
        <authorList>
            <person name="Ehlers B."/>
            <person name="Leendertz F.H."/>
        </authorList>
    </citation>
    <scope>NUCLEOTIDE SEQUENCE [LARGE SCALE GENOMIC DNA]</scope>
    <source>
        <strain evidence="6 7">CGMCC 4.6857</strain>
    </source>
</reference>
<keyword evidence="7" id="KW-1185">Reference proteome</keyword>
<evidence type="ECO:0000256" key="2">
    <source>
        <dbReference type="ARBA" id="ARBA00023315"/>
    </source>
</evidence>
<dbReference type="GO" id="GO:0016747">
    <property type="term" value="F:acyltransferase activity, transferring groups other than amino-acyl groups"/>
    <property type="evidence" value="ECO:0007669"/>
    <property type="project" value="InterPro"/>
</dbReference>
<feature type="compositionally biased region" description="Low complexity" evidence="3">
    <location>
        <begin position="214"/>
        <end position="233"/>
    </location>
</feature>
<evidence type="ECO:0000259" key="5">
    <source>
        <dbReference type="PROSITE" id="PS51186"/>
    </source>
</evidence>
<dbReference type="InterPro" id="IPR016181">
    <property type="entry name" value="Acyl_CoA_acyltransferase"/>
</dbReference>
<evidence type="ECO:0000256" key="3">
    <source>
        <dbReference type="SAM" id="MobiDB-lite"/>
    </source>
</evidence>
<accession>A0A285IWG7</accession>
<keyword evidence="1" id="KW-0808">Transferase</keyword>
<evidence type="ECO:0000313" key="6">
    <source>
        <dbReference type="EMBL" id="SNY51271.1"/>
    </source>
</evidence>
<dbReference type="Proteomes" id="UP000219612">
    <property type="component" value="Unassembled WGS sequence"/>
</dbReference>
<dbReference type="SUPFAM" id="SSF46785">
    <property type="entry name" value="Winged helix' DNA-binding domain"/>
    <property type="match status" value="1"/>
</dbReference>
<dbReference type="Pfam" id="PF00583">
    <property type="entry name" value="Acetyltransf_1"/>
    <property type="match status" value="1"/>
</dbReference>
<dbReference type="EMBL" id="OBDY01000011">
    <property type="protein sequence ID" value="SNY51271.1"/>
    <property type="molecule type" value="Genomic_DNA"/>
</dbReference>
<evidence type="ECO:0000256" key="1">
    <source>
        <dbReference type="ARBA" id="ARBA00022679"/>
    </source>
</evidence>
<feature type="region of interest" description="Disordered" evidence="3">
    <location>
        <begin position="214"/>
        <end position="247"/>
    </location>
</feature>
<gene>
    <name evidence="6" type="ORF">SAMN05421748_111233</name>
</gene>
<dbReference type="PROSITE" id="PS50995">
    <property type="entry name" value="HTH_MARR_2"/>
    <property type="match status" value="1"/>
</dbReference>
<dbReference type="GO" id="GO:0003700">
    <property type="term" value="F:DNA-binding transcription factor activity"/>
    <property type="evidence" value="ECO:0007669"/>
    <property type="project" value="InterPro"/>
</dbReference>
<name>A0A285IWG7_9ACTN</name>
<keyword evidence="2" id="KW-0012">Acyltransferase</keyword>
<feature type="domain" description="N-acetyltransferase" evidence="5">
    <location>
        <begin position="140"/>
        <end position="327"/>
    </location>
</feature>
<proteinExistence type="predicted"/>
<dbReference type="AlphaFoldDB" id="A0A285IWG7"/>
<dbReference type="SMART" id="SM00347">
    <property type="entry name" value="HTH_MARR"/>
    <property type="match status" value="1"/>
</dbReference>
<dbReference type="PANTHER" id="PTHR43877:SF2">
    <property type="entry name" value="AMINOALKYLPHOSPHONATE N-ACETYLTRANSFERASE-RELATED"/>
    <property type="match status" value="1"/>
</dbReference>